<evidence type="ECO:0000313" key="3">
    <source>
        <dbReference type="EMBL" id="MBE0368743.1"/>
    </source>
</evidence>
<feature type="domain" description="Acyltransferase MbtK/IucB-like conserved" evidence="2">
    <location>
        <begin position="26"/>
        <end position="73"/>
    </location>
</feature>
<evidence type="ECO:0000259" key="2">
    <source>
        <dbReference type="SMART" id="SM01006"/>
    </source>
</evidence>
<evidence type="ECO:0000256" key="1">
    <source>
        <dbReference type="ARBA" id="ARBA00004924"/>
    </source>
</evidence>
<dbReference type="EMBL" id="AQGV01000012">
    <property type="protein sequence ID" value="MBE0368743.1"/>
    <property type="molecule type" value="Genomic_DNA"/>
</dbReference>
<comment type="pathway">
    <text evidence="1">Siderophore biosynthesis.</text>
</comment>
<gene>
    <name evidence="3" type="primary">iucB</name>
    <name evidence="3" type="ORF">PAUR_a2423</name>
</gene>
<accession>A0ABR9ECM7</accession>
<dbReference type="InterPro" id="IPR016181">
    <property type="entry name" value="Acyl_CoA_acyltransferase"/>
</dbReference>
<dbReference type="PANTHER" id="PTHR31438:SF1">
    <property type="entry name" value="LYSINE N-ACYLTRANSFERASE C17G9.06C-RELATED"/>
    <property type="match status" value="1"/>
</dbReference>
<dbReference type="GO" id="GO:0016740">
    <property type="term" value="F:transferase activity"/>
    <property type="evidence" value="ECO:0007669"/>
    <property type="project" value="UniProtKB-KW"/>
</dbReference>
<dbReference type="SUPFAM" id="SSF55729">
    <property type="entry name" value="Acyl-CoA N-acyltransferases (Nat)"/>
    <property type="match status" value="1"/>
</dbReference>
<protein>
    <submittedName>
        <fullName evidence="3">Acetyl CoA:N6-hydroxylysine acetyl transferase</fullName>
    </submittedName>
</protein>
<dbReference type="Pfam" id="PF13523">
    <property type="entry name" value="Acetyltransf_8"/>
    <property type="match status" value="1"/>
</dbReference>
<dbReference type="Proteomes" id="UP000615755">
    <property type="component" value="Unassembled WGS sequence"/>
</dbReference>
<dbReference type="InterPro" id="IPR019432">
    <property type="entry name" value="Acyltransferase_MbtK/IucB-like"/>
</dbReference>
<evidence type="ECO:0000313" key="4">
    <source>
        <dbReference type="Proteomes" id="UP000615755"/>
    </source>
</evidence>
<name>A0ABR9ECM7_9GAMM</name>
<keyword evidence="3" id="KW-0808">Transferase</keyword>
<dbReference type="Gene3D" id="3.40.630.30">
    <property type="match status" value="1"/>
</dbReference>
<organism evidence="3 4">
    <name type="scientific">Pseudoalteromonas aurantia 208</name>
    <dbReference type="NCBI Taxonomy" id="1314867"/>
    <lineage>
        <taxon>Bacteria</taxon>
        <taxon>Pseudomonadati</taxon>
        <taxon>Pseudomonadota</taxon>
        <taxon>Gammaproteobacteria</taxon>
        <taxon>Alteromonadales</taxon>
        <taxon>Pseudoalteromonadaceae</taxon>
        <taxon>Pseudoalteromonas</taxon>
    </lineage>
</organism>
<proteinExistence type="predicted"/>
<dbReference type="PANTHER" id="PTHR31438">
    <property type="entry name" value="LYSINE N-ACYLTRANSFERASE C17G9.06C-RELATED"/>
    <property type="match status" value="1"/>
</dbReference>
<comment type="caution">
    <text evidence="3">The sequence shown here is derived from an EMBL/GenBank/DDBJ whole genome shotgun (WGS) entry which is preliminary data.</text>
</comment>
<reference evidence="3 4" key="1">
    <citation type="submission" date="2015-03" db="EMBL/GenBank/DDBJ databases">
        <title>Genome sequence of Pseudoalteromonas aurantia.</title>
        <authorList>
            <person name="Xie B.-B."/>
            <person name="Rong J.-C."/>
            <person name="Qin Q.-L."/>
            <person name="Zhang Y.-Z."/>
        </authorList>
    </citation>
    <scope>NUCLEOTIDE SEQUENCE [LARGE SCALE GENOMIC DNA]</scope>
    <source>
        <strain evidence="3 4">208</strain>
    </source>
</reference>
<dbReference type="SMART" id="SM01006">
    <property type="entry name" value="AlcB"/>
    <property type="match status" value="1"/>
</dbReference>
<sequence>MGQPYLAGKRLYKRSDRDINYTISFKVIDPESDLALFHQWMNNPRVAQFWDQAWSEKALSEYIHNKLASPLSCHLSATLMKCHLVTSNSIEVQKRASHYPRQAFDRGLHLLVGNELFRGRKFFKA</sequence>
<keyword evidence="4" id="KW-1185">Reference proteome</keyword>